<dbReference type="InterPro" id="IPR012341">
    <property type="entry name" value="6hp_glycosidase-like_sf"/>
</dbReference>
<evidence type="ECO:0000256" key="10">
    <source>
        <dbReference type="ARBA" id="ARBA00023295"/>
    </source>
</evidence>
<comment type="subcellular location">
    <subcellularLocation>
        <location evidence="1">Endoplasmic reticulum membrane</location>
        <topology evidence="1">Single-pass type II membrane protein</topology>
    </subcellularLocation>
</comment>
<dbReference type="InterPro" id="IPR004888">
    <property type="entry name" value="Glycoside_hydrolase_63"/>
</dbReference>
<feature type="domain" description="Glycosyl hydrolase family 63 C-terminal" evidence="12">
    <location>
        <begin position="1"/>
        <end position="41"/>
    </location>
</feature>
<evidence type="ECO:0000256" key="4">
    <source>
        <dbReference type="ARBA" id="ARBA00022801"/>
    </source>
</evidence>
<dbReference type="Gene3D" id="1.50.10.10">
    <property type="match status" value="1"/>
</dbReference>
<dbReference type="GO" id="GO:0006487">
    <property type="term" value="P:protein N-linked glycosylation"/>
    <property type="evidence" value="ECO:0007669"/>
    <property type="project" value="TreeGrafter"/>
</dbReference>
<dbReference type="InterPro" id="IPR031335">
    <property type="entry name" value="Glyco_hydro_63_C"/>
</dbReference>
<keyword evidence="7" id="KW-1133">Transmembrane helix</keyword>
<evidence type="ECO:0000256" key="5">
    <source>
        <dbReference type="ARBA" id="ARBA00022824"/>
    </source>
</evidence>
<dbReference type="SUPFAM" id="SSF48208">
    <property type="entry name" value="Six-hairpin glycosidases"/>
    <property type="match status" value="1"/>
</dbReference>
<keyword evidence="8" id="KW-0472">Membrane</keyword>
<evidence type="ECO:0000313" key="14">
    <source>
        <dbReference type="Proteomes" id="UP000838756"/>
    </source>
</evidence>
<dbReference type="GO" id="GO:0005789">
    <property type="term" value="C:endoplasmic reticulum membrane"/>
    <property type="evidence" value="ECO:0007669"/>
    <property type="project" value="UniProtKB-SubCell"/>
</dbReference>
<keyword evidence="10" id="KW-0326">Glycosidase</keyword>
<dbReference type="GO" id="GO:0009311">
    <property type="term" value="P:oligosaccharide metabolic process"/>
    <property type="evidence" value="ECO:0007669"/>
    <property type="project" value="InterPro"/>
</dbReference>
<keyword evidence="14" id="KW-1185">Reference proteome</keyword>
<evidence type="ECO:0000256" key="7">
    <source>
        <dbReference type="ARBA" id="ARBA00022989"/>
    </source>
</evidence>
<evidence type="ECO:0000256" key="11">
    <source>
        <dbReference type="ARBA" id="ARBA00038888"/>
    </source>
</evidence>
<dbReference type="Pfam" id="PF03200">
    <property type="entry name" value="Glyco_hydro_63"/>
    <property type="match status" value="1"/>
</dbReference>
<accession>A0A8S4RSR8</accession>
<dbReference type="PANTHER" id="PTHR10412:SF11">
    <property type="entry name" value="MANNOSYL-OLIGOSACCHARIDE GLUCOSIDASE"/>
    <property type="match status" value="1"/>
</dbReference>
<evidence type="ECO:0000256" key="8">
    <source>
        <dbReference type="ARBA" id="ARBA00023136"/>
    </source>
</evidence>
<proteinExistence type="inferred from homology"/>
<evidence type="ECO:0000313" key="13">
    <source>
        <dbReference type="EMBL" id="CAH2240154.1"/>
    </source>
</evidence>
<evidence type="ECO:0000256" key="6">
    <source>
        <dbReference type="ARBA" id="ARBA00022968"/>
    </source>
</evidence>
<dbReference type="PANTHER" id="PTHR10412">
    <property type="entry name" value="MANNOSYL-OLIGOSACCHARIDE GLUCOSIDASE"/>
    <property type="match status" value="1"/>
</dbReference>
<keyword evidence="5" id="KW-0256">Endoplasmic reticulum</keyword>
<keyword evidence="3" id="KW-0812">Transmembrane</keyword>
<sequence length="44" mass="4937">NILSEYKRTGYLHEQYSGEDGHGSGCKPFTGWTALVVLIMADEY</sequence>
<name>A0A8S4RSR8_9NEOP</name>
<reference evidence="13" key="1">
    <citation type="submission" date="2022-03" db="EMBL/GenBank/DDBJ databases">
        <authorList>
            <person name="Lindestad O."/>
        </authorList>
    </citation>
    <scope>NUCLEOTIDE SEQUENCE</scope>
</reference>
<keyword evidence="4" id="KW-0378">Hydrolase</keyword>
<feature type="non-terminal residue" evidence="13">
    <location>
        <position position="1"/>
    </location>
</feature>
<evidence type="ECO:0000259" key="12">
    <source>
        <dbReference type="Pfam" id="PF03200"/>
    </source>
</evidence>
<comment type="similarity">
    <text evidence="2">Belongs to the glycosyl hydrolase 63 family.</text>
</comment>
<dbReference type="GO" id="GO:0004573">
    <property type="term" value="F:Glc3Man9GlcNAc2 oligosaccharide glucosidase activity"/>
    <property type="evidence" value="ECO:0007669"/>
    <property type="project" value="UniProtKB-EC"/>
</dbReference>
<dbReference type="InterPro" id="IPR008928">
    <property type="entry name" value="6-hairpin_glycosidase_sf"/>
</dbReference>
<dbReference type="AlphaFoldDB" id="A0A8S4RSR8"/>
<keyword evidence="9" id="KW-0325">Glycoprotein</keyword>
<protein>
    <recommendedName>
        <fullName evidence="11">mannosyl-oligosaccharide glucosidase</fullName>
        <ecNumber evidence="11">3.2.1.106</ecNumber>
    </recommendedName>
</protein>
<dbReference type="Proteomes" id="UP000838756">
    <property type="component" value="Unassembled WGS sequence"/>
</dbReference>
<keyword evidence="6" id="KW-0735">Signal-anchor</keyword>
<gene>
    <name evidence="13" type="primary">jg27484</name>
    <name evidence="13" type="ORF">PAEG_LOCUS16765</name>
</gene>
<evidence type="ECO:0000256" key="9">
    <source>
        <dbReference type="ARBA" id="ARBA00023180"/>
    </source>
</evidence>
<dbReference type="EC" id="3.2.1.106" evidence="11"/>
<evidence type="ECO:0000256" key="2">
    <source>
        <dbReference type="ARBA" id="ARBA00010833"/>
    </source>
</evidence>
<comment type="caution">
    <text evidence="13">The sequence shown here is derived from an EMBL/GenBank/DDBJ whole genome shotgun (WGS) entry which is preliminary data.</text>
</comment>
<evidence type="ECO:0000256" key="3">
    <source>
        <dbReference type="ARBA" id="ARBA00022692"/>
    </source>
</evidence>
<dbReference type="EMBL" id="CAKXAJ010025476">
    <property type="protein sequence ID" value="CAH2240154.1"/>
    <property type="molecule type" value="Genomic_DNA"/>
</dbReference>
<dbReference type="OrthoDB" id="410058at2759"/>
<organism evidence="13 14">
    <name type="scientific">Pararge aegeria aegeria</name>
    <dbReference type="NCBI Taxonomy" id="348720"/>
    <lineage>
        <taxon>Eukaryota</taxon>
        <taxon>Metazoa</taxon>
        <taxon>Ecdysozoa</taxon>
        <taxon>Arthropoda</taxon>
        <taxon>Hexapoda</taxon>
        <taxon>Insecta</taxon>
        <taxon>Pterygota</taxon>
        <taxon>Neoptera</taxon>
        <taxon>Endopterygota</taxon>
        <taxon>Lepidoptera</taxon>
        <taxon>Glossata</taxon>
        <taxon>Ditrysia</taxon>
        <taxon>Papilionoidea</taxon>
        <taxon>Nymphalidae</taxon>
        <taxon>Satyrinae</taxon>
        <taxon>Satyrini</taxon>
        <taxon>Parargina</taxon>
        <taxon>Pararge</taxon>
    </lineage>
</organism>
<evidence type="ECO:0000256" key="1">
    <source>
        <dbReference type="ARBA" id="ARBA00004648"/>
    </source>
</evidence>